<dbReference type="AlphaFoldDB" id="A0A9X2YT91"/>
<dbReference type="RefSeq" id="WP_264204571.1">
    <property type="nucleotide sequence ID" value="NZ_JAOZEW010000001.1"/>
</dbReference>
<proteinExistence type="predicted"/>
<dbReference type="EMBL" id="JAOZEW010000001">
    <property type="protein sequence ID" value="MCV9926373.1"/>
    <property type="molecule type" value="Genomic_DNA"/>
</dbReference>
<name>A0A9X2YT91_9FLAO</name>
<accession>A0A9X2YT91</accession>
<evidence type="ECO:0000313" key="2">
    <source>
        <dbReference type="Proteomes" id="UP001151079"/>
    </source>
</evidence>
<dbReference type="Proteomes" id="UP001151079">
    <property type="component" value="Unassembled WGS sequence"/>
</dbReference>
<evidence type="ECO:0000313" key="1">
    <source>
        <dbReference type="EMBL" id="MCV9926373.1"/>
    </source>
</evidence>
<keyword evidence="2" id="KW-1185">Reference proteome</keyword>
<organism evidence="1 2">
    <name type="scientific">Flavobacterium shii</name>
    <dbReference type="NCBI Taxonomy" id="2987687"/>
    <lineage>
        <taxon>Bacteria</taxon>
        <taxon>Pseudomonadati</taxon>
        <taxon>Bacteroidota</taxon>
        <taxon>Flavobacteriia</taxon>
        <taxon>Flavobacteriales</taxon>
        <taxon>Flavobacteriaceae</taxon>
        <taxon>Flavobacterium</taxon>
    </lineage>
</organism>
<comment type="caution">
    <text evidence="1">The sequence shown here is derived from an EMBL/GenBank/DDBJ whole genome shotgun (WGS) entry which is preliminary data.</text>
</comment>
<reference evidence="1" key="1">
    <citation type="submission" date="2022-10" db="EMBL/GenBank/DDBJ databases">
        <title>Two novel species of Flavobacterium.</title>
        <authorList>
            <person name="Liu Q."/>
            <person name="Xin Y.-H."/>
        </authorList>
    </citation>
    <scope>NUCLEOTIDE SEQUENCE</scope>
    <source>
        <strain evidence="1">LS1R49</strain>
    </source>
</reference>
<gene>
    <name evidence="1" type="ORF">OIU83_01820</name>
</gene>
<sequence>MYLLECVKPLIILTGPEKLPIQKNTTLLFCFATYFLGDGIETIAGFSSQKQRKILKEERYAADEWLDSQNPNLCNLLYTKYEVLYQDYLRTGLKTIF</sequence>
<protein>
    <submittedName>
        <fullName evidence="1">Uncharacterized protein</fullName>
    </submittedName>
</protein>